<comment type="caution">
    <text evidence="1">The sequence shown here is derived from an EMBL/GenBank/DDBJ whole genome shotgun (WGS) entry which is preliminary data.</text>
</comment>
<proteinExistence type="predicted"/>
<evidence type="ECO:0000313" key="1">
    <source>
        <dbReference type="EMBL" id="MCI2227975.1"/>
    </source>
</evidence>
<dbReference type="RefSeq" id="WP_242177092.1">
    <property type="nucleotide sequence ID" value="NZ_JAKQYM010000001.1"/>
</dbReference>
<dbReference type="AlphaFoldDB" id="A0A9X1VKZ8"/>
<dbReference type="Proteomes" id="UP001139369">
    <property type="component" value="Unassembled WGS sequence"/>
</dbReference>
<organism evidence="1 2">
    <name type="scientific">Polaribacter marinus</name>
    <dbReference type="NCBI Taxonomy" id="2916838"/>
    <lineage>
        <taxon>Bacteria</taxon>
        <taxon>Pseudomonadati</taxon>
        <taxon>Bacteroidota</taxon>
        <taxon>Flavobacteriia</taxon>
        <taxon>Flavobacteriales</taxon>
        <taxon>Flavobacteriaceae</taxon>
    </lineage>
</organism>
<name>A0A9X1VKZ8_9FLAO</name>
<dbReference type="PROSITE" id="PS51257">
    <property type="entry name" value="PROKAR_LIPOPROTEIN"/>
    <property type="match status" value="1"/>
</dbReference>
<dbReference type="EMBL" id="JAKQYM010000001">
    <property type="protein sequence ID" value="MCI2227975.1"/>
    <property type="molecule type" value="Genomic_DNA"/>
</dbReference>
<accession>A0A9X1VKZ8</accession>
<protein>
    <recommendedName>
        <fullName evidence="3">DNA topoisomerase IV</fullName>
    </recommendedName>
</protein>
<evidence type="ECO:0000313" key="2">
    <source>
        <dbReference type="Proteomes" id="UP001139369"/>
    </source>
</evidence>
<sequence length="139" mass="16066">MKKLIGLLTIILALSSCTSEIKENSDRFKIGVFEIPAGKGYSKTIITRKDSLQIEEYTKFVSISNDSTTSEKRIKHIDTLYIKWKNNFFYTLKMKSPKKELDKDPIYVQITKVTDSSYNFTAKIGFNKFKQDGIVYKVK</sequence>
<keyword evidence="2" id="KW-1185">Reference proteome</keyword>
<evidence type="ECO:0008006" key="3">
    <source>
        <dbReference type="Google" id="ProtNLM"/>
    </source>
</evidence>
<gene>
    <name evidence="1" type="ORF">MC378_02265</name>
</gene>
<reference evidence="1" key="1">
    <citation type="submission" date="2022-02" db="EMBL/GenBank/DDBJ databases">
        <title>Polaribacter sp. MSW13, isolated from seawater.</title>
        <authorList>
            <person name="Kristyanto S."/>
            <person name="Jung J."/>
            <person name="Jeon C.O."/>
        </authorList>
    </citation>
    <scope>NUCLEOTIDE SEQUENCE</scope>
    <source>
        <strain evidence="1">MSW13</strain>
    </source>
</reference>